<dbReference type="AlphaFoldDB" id="A0A348WFQ4"/>
<gene>
    <name evidence="2" type="ORF">DCS45_16045</name>
</gene>
<feature type="chain" id="PRO_5017079354" evidence="1">
    <location>
        <begin position="23"/>
        <end position="179"/>
    </location>
</feature>
<evidence type="ECO:0000313" key="3">
    <source>
        <dbReference type="Proteomes" id="UP000264719"/>
    </source>
</evidence>
<organism evidence="2 3">
    <name type="scientific">Roseovarius nubinhibens</name>
    <dbReference type="NCBI Taxonomy" id="314263"/>
    <lineage>
        <taxon>Bacteria</taxon>
        <taxon>Pseudomonadati</taxon>
        <taxon>Pseudomonadota</taxon>
        <taxon>Alphaproteobacteria</taxon>
        <taxon>Rhodobacterales</taxon>
        <taxon>Roseobacteraceae</taxon>
        <taxon>Roseovarius</taxon>
    </lineage>
</organism>
<evidence type="ECO:0000256" key="1">
    <source>
        <dbReference type="SAM" id="SignalP"/>
    </source>
</evidence>
<dbReference type="EMBL" id="DMVW01000155">
    <property type="protein sequence ID" value="HAR53366.1"/>
    <property type="molecule type" value="Genomic_DNA"/>
</dbReference>
<feature type="signal peptide" evidence="1">
    <location>
        <begin position="1"/>
        <end position="22"/>
    </location>
</feature>
<keyword evidence="1" id="KW-0732">Signal</keyword>
<sequence>MFIRDIALTAALATTTAMGAYAASLDSGINVEGKVMEDGAQVQTETTLDTDIREVEGKTQTNVGLETNKQLVADATVKDLGPDDVQGDTAEDEFDRIFVAAKAGTEVRTSDGELIGTVIEARETDDENGAIVFVDVAADADIPAKTVGFTLDTLNVATAGTIEYGAEMSHLRGHVLANM</sequence>
<accession>A0A348WFQ4</accession>
<protein>
    <submittedName>
        <fullName evidence="2">Uncharacterized protein</fullName>
    </submittedName>
</protein>
<reference evidence="2 3" key="1">
    <citation type="journal article" date="2018" name="Nat. Biotechnol.">
        <title>A standardized bacterial taxonomy based on genome phylogeny substantially revises the tree of life.</title>
        <authorList>
            <person name="Parks D.H."/>
            <person name="Chuvochina M."/>
            <person name="Waite D.W."/>
            <person name="Rinke C."/>
            <person name="Skarshewski A."/>
            <person name="Chaumeil P.A."/>
            <person name="Hugenholtz P."/>
        </authorList>
    </citation>
    <scope>NUCLEOTIDE SEQUENCE [LARGE SCALE GENOMIC DNA]</scope>
    <source>
        <strain evidence="2">UBA9169</strain>
    </source>
</reference>
<comment type="caution">
    <text evidence="2">The sequence shown here is derived from an EMBL/GenBank/DDBJ whole genome shotgun (WGS) entry which is preliminary data.</text>
</comment>
<evidence type="ECO:0000313" key="2">
    <source>
        <dbReference type="EMBL" id="HAR53366.1"/>
    </source>
</evidence>
<dbReference type="Proteomes" id="UP000264719">
    <property type="component" value="Unassembled WGS sequence"/>
</dbReference>
<proteinExistence type="predicted"/>
<name>A0A348WFQ4_9RHOB</name>
<dbReference type="RefSeq" id="WP_339852949.1">
    <property type="nucleotide sequence ID" value="NZ_CAXAXR010000004.1"/>
</dbReference>